<dbReference type="InterPro" id="IPR045604">
    <property type="entry name" value="DUF6453"/>
</dbReference>
<accession>A0ABS1IPE0</accession>
<sequence>MAEYGFLISQGTGKTINITSGARAASFLGVKDNGQYPNWQDWNNCYFTDYVTGTSMYVIPIITANFNPVPGGAYPALTYATYFDISGSKVTPRFNSDTPNNMRIAAMQIYPAGNTGAYGLALWDATDFSAITNSGMAGVVTYSARVLISGTWYLPAGIPGRGSGVIFANFTNPSVSLAPTADLTGVIATDFSGNAATVEAYIVYVSSGFNLTIPQYGFAIYNTAGQATFTSAHTPLLLRGEVSMPGTGMQWVGAPAGIQQMMVPVCSPGADFITGQRNQYLLYRSGITMNGNSFAIAHSQLTGSFTTGSYVGLPRWCITSTTIPVLDATDYF</sequence>
<gene>
    <name evidence="1" type="ORF">I2494_07740</name>
</gene>
<protein>
    <submittedName>
        <fullName evidence="1">Uncharacterized protein</fullName>
    </submittedName>
</protein>
<proteinExistence type="predicted"/>
<evidence type="ECO:0000313" key="1">
    <source>
        <dbReference type="EMBL" id="MBK5143604.1"/>
    </source>
</evidence>
<dbReference type="Pfam" id="PF20051">
    <property type="entry name" value="DUF6453"/>
    <property type="match status" value="1"/>
</dbReference>
<dbReference type="RefSeq" id="WP_218466481.1">
    <property type="nucleotide sequence ID" value="NZ_JADRCR010000002.1"/>
</dbReference>
<organism evidence="1 2">
    <name type="scientific">Limnobaculum allomyrinae</name>
    <dbReference type="NCBI Taxonomy" id="2791986"/>
    <lineage>
        <taxon>Bacteria</taxon>
        <taxon>Pseudomonadati</taxon>
        <taxon>Pseudomonadota</taxon>
        <taxon>Gammaproteobacteria</taxon>
        <taxon>Enterobacterales</taxon>
        <taxon>Budviciaceae</taxon>
        <taxon>Limnobaculum</taxon>
    </lineage>
</organism>
<dbReference type="EMBL" id="JADRCR010000002">
    <property type="protein sequence ID" value="MBK5143604.1"/>
    <property type="molecule type" value="Genomic_DNA"/>
</dbReference>
<comment type="caution">
    <text evidence="1">The sequence shown here is derived from an EMBL/GenBank/DDBJ whole genome shotgun (WGS) entry which is preliminary data.</text>
</comment>
<reference evidence="1 2" key="1">
    <citation type="submission" date="2020-11" db="EMBL/GenBank/DDBJ databases">
        <title>Insectihabitans protaetiae gen. nov. sp. nov. and Insectihabitans allomyrinae sp. nov., isolated from larvae of Protaetia brevitarsis seulensis and Allomyrina dichotoma, respectively.</title>
        <authorList>
            <person name="Lee S.D."/>
            <person name="Byeon Y.-S."/>
            <person name="Kim S.-M."/>
            <person name="Yang H.L."/>
            <person name="Kim I.S."/>
        </authorList>
    </citation>
    <scope>NUCLEOTIDE SEQUENCE [LARGE SCALE GENOMIC DNA]</scope>
    <source>
        <strain evidence="1 2">BWR-B9</strain>
    </source>
</reference>
<dbReference type="Proteomes" id="UP001296921">
    <property type="component" value="Unassembled WGS sequence"/>
</dbReference>
<evidence type="ECO:0000313" key="2">
    <source>
        <dbReference type="Proteomes" id="UP001296921"/>
    </source>
</evidence>
<name>A0ABS1IPE0_9GAMM</name>
<keyword evidence="2" id="KW-1185">Reference proteome</keyword>